<dbReference type="Gene3D" id="3.30.310.50">
    <property type="entry name" value="Alpha-D-phosphohexomutase, C-terminal domain"/>
    <property type="match status" value="1"/>
</dbReference>
<evidence type="ECO:0000256" key="4">
    <source>
        <dbReference type="ARBA" id="ARBA00022723"/>
    </source>
</evidence>
<protein>
    <submittedName>
        <fullName evidence="11">Phosphoglucosamine mutase</fullName>
        <ecNumber evidence="11">5.4.2.10</ecNumber>
    </submittedName>
</protein>
<accession>A0A8A3S8L8</accession>
<dbReference type="GO" id="GO:0008966">
    <property type="term" value="F:phosphoglucosamine mutase activity"/>
    <property type="evidence" value="ECO:0007669"/>
    <property type="project" value="UniProtKB-EC"/>
</dbReference>
<dbReference type="GeneID" id="76424943"/>
<reference evidence="11" key="1">
    <citation type="journal article" date="2001" name="Int. J. Syst. Evol. Microbiol.">
        <title>Methanofollis aquaemaris sp. nov., a methanogen isolated from an aquaculture fish pond.</title>
        <authorList>
            <person name="Lai M.C."/>
            <person name="Chen S.C."/>
        </authorList>
    </citation>
    <scope>NUCLEOTIDE SEQUENCE</scope>
    <source>
        <strain evidence="11">N2F9704</strain>
    </source>
</reference>
<dbReference type="PANTHER" id="PTHR43771">
    <property type="entry name" value="PHOSPHOMANNOMUTASE"/>
    <property type="match status" value="1"/>
</dbReference>
<evidence type="ECO:0000256" key="3">
    <source>
        <dbReference type="ARBA" id="ARBA00022553"/>
    </source>
</evidence>
<keyword evidence="4" id="KW-0479">Metal-binding</keyword>
<dbReference type="EC" id="5.4.2.10" evidence="11"/>
<evidence type="ECO:0000313" key="11">
    <source>
        <dbReference type="EMBL" id="QSZ68024.1"/>
    </source>
</evidence>
<dbReference type="Pfam" id="PF00408">
    <property type="entry name" value="PGM_PMM_IV"/>
    <property type="match status" value="1"/>
</dbReference>
<dbReference type="EMBL" id="CP036172">
    <property type="protein sequence ID" value="QSZ68024.1"/>
    <property type="molecule type" value="Genomic_DNA"/>
</dbReference>
<evidence type="ECO:0000259" key="8">
    <source>
        <dbReference type="Pfam" id="PF02878"/>
    </source>
</evidence>
<evidence type="ECO:0000256" key="6">
    <source>
        <dbReference type="ARBA" id="ARBA00023235"/>
    </source>
</evidence>
<gene>
    <name evidence="11" type="primary">glmM</name>
    <name evidence="11" type="ORF">RJ40_11220</name>
</gene>
<evidence type="ECO:0000256" key="2">
    <source>
        <dbReference type="ARBA" id="ARBA00010231"/>
    </source>
</evidence>
<dbReference type="PANTHER" id="PTHR43771:SF1">
    <property type="entry name" value="PHOSPHOMANNOMUTASE"/>
    <property type="match status" value="1"/>
</dbReference>
<feature type="domain" description="Alpha-D-phosphohexomutase alpha/beta/alpha" evidence="8">
    <location>
        <begin position="9"/>
        <end position="137"/>
    </location>
</feature>
<sequence>MENKTRVQKQIFGTNGVRGIVGEAMTPDLVMRIGMALGTMRKGTIAVGQDTRTSGEALAAAVSAGLMATGCKVIDCGVLPTPALQYLVRDHFDGGAMITASHNPPEYNGVKIIEPDGTEMGDEETLKLEEILFSENFTYAAWDDVGSKRSEPDLKEEYIEAIVSHFPPGIGAGLTVVVDPGSGPAAATTPKILARLGCTVHTINAQMDGRFPGRLPEPSLEGLAPLSEMVRETGAAFGVAHDGDADRAVFVDDTGRYVEENQEFALIEDFVCRKDQGLVVTPVSSSLLCEEIAARHNCSVEYTPVGSIYVAREMRSLIQRGEHVIFGGEGNGGLIYPEHQFCRDGGMTAAMMVGLLHASDRPLSALVDSLPERSIIKEKVRTQEAEAVIAALKERYADEQPDCRDGIRINRPGTWALVRPSGTEPMMRVIVEAGEKKGCEKLFFEIMEVVRAAAPDLGNE</sequence>
<dbReference type="FunFam" id="3.40.120.10:FF:000001">
    <property type="entry name" value="Phosphoglucosamine mutase"/>
    <property type="match status" value="1"/>
</dbReference>
<dbReference type="NCBIfam" id="TIGR03990">
    <property type="entry name" value="Arch_GlmM"/>
    <property type="match status" value="1"/>
</dbReference>
<dbReference type="Pfam" id="PF02878">
    <property type="entry name" value="PGM_PMM_I"/>
    <property type="match status" value="1"/>
</dbReference>
<dbReference type="KEGG" id="maqe:RJ40_11220"/>
<dbReference type="InterPro" id="IPR024086">
    <property type="entry name" value="GlmM_arc-type"/>
</dbReference>
<keyword evidence="12" id="KW-1185">Reference proteome</keyword>
<evidence type="ECO:0000259" key="9">
    <source>
        <dbReference type="Pfam" id="PF02879"/>
    </source>
</evidence>
<name>A0A8A3S8L8_9EURY</name>
<dbReference type="InterPro" id="IPR036900">
    <property type="entry name" value="A-D-PHexomutase_C_sf"/>
</dbReference>
<dbReference type="InterPro" id="IPR005843">
    <property type="entry name" value="A-D-PHexomutase_C"/>
</dbReference>
<dbReference type="GO" id="GO:0005975">
    <property type="term" value="P:carbohydrate metabolic process"/>
    <property type="evidence" value="ECO:0007669"/>
    <property type="project" value="InterPro"/>
</dbReference>
<dbReference type="Pfam" id="PF02880">
    <property type="entry name" value="PGM_PMM_III"/>
    <property type="match status" value="1"/>
</dbReference>
<evidence type="ECO:0000256" key="1">
    <source>
        <dbReference type="ARBA" id="ARBA00001946"/>
    </source>
</evidence>
<dbReference type="InterPro" id="IPR005844">
    <property type="entry name" value="A-D-PHexomutase_a/b/a-I"/>
</dbReference>
<keyword evidence="3" id="KW-0597">Phosphoprotein</keyword>
<evidence type="ECO:0000313" key="12">
    <source>
        <dbReference type="Proteomes" id="UP001042704"/>
    </source>
</evidence>
<organism evidence="11 12">
    <name type="scientific">Methanofollis aquaemaris</name>
    <dbReference type="NCBI Taxonomy" id="126734"/>
    <lineage>
        <taxon>Archaea</taxon>
        <taxon>Methanobacteriati</taxon>
        <taxon>Methanobacteriota</taxon>
        <taxon>Stenosarchaea group</taxon>
        <taxon>Methanomicrobia</taxon>
        <taxon>Methanomicrobiales</taxon>
        <taxon>Methanomicrobiaceae</taxon>
        <taxon>Methanofollis</taxon>
    </lineage>
</organism>
<dbReference type="Gene3D" id="3.40.120.10">
    <property type="entry name" value="Alpha-D-Glucose-1,6-Bisphosphate, subunit A, domain 3"/>
    <property type="match status" value="3"/>
</dbReference>
<evidence type="ECO:0000259" key="7">
    <source>
        <dbReference type="Pfam" id="PF00408"/>
    </source>
</evidence>
<dbReference type="SUPFAM" id="SSF53738">
    <property type="entry name" value="Phosphoglucomutase, first 3 domains"/>
    <property type="match status" value="3"/>
</dbReference>
<reference evidence="11" key="2">
    <citation type="submission" date="2019-02" db="EMBL/GenBank/DDBJ databases">
        <authorList>
            <person name="Chen S.-C."/>
            <person name="Chien H.-H."/>
            <person name="Lai M.-C."/>
        </authorList>
    </citation>
    <scope>NUCLEOTIDE SEQUENCE</scope>
    <source>
        <strain evidence="11">N2F9704</strain>
    </source>
</reference>
<dbReference type="InterPro" id="IPR005845">
    <property type="entry name" value="A-D-PHexomutase_a/b/a-II"/>
</dbReference>
<feature type="domain" description="Alpha-D-phosphohexomutase alpha/beta/alpha" evidence="10">
    <location>
        <begin position="261"/>
        <end position="372"/>
    </location>
</feature>
<dbReference type="RefSeq" id="WP_265580953.1">
    <property type="nucleotide sequence ID" value="NZ_CP036172.1"/>
</dbReference>
<dbReference type="GO" id="GO:0046872">
    <property type="term" value="F:metal ion binding"/>
    <property type="evidence" value="ECO:0007669"/>
    <property type="project" value="UniProtKB-KW"/>
</dbReference>
<evidence type="ECO:0000256" key="5">
    <source>
        <dbReference type="ARBA" id="ARBA00022842"/>
    </source>
</evidence>
<feature type="domain" description="Alpha-D-phosphohexomutase C-terminal" evidence="7">
    <location>
        <begin position="379"/>
        <end position="446"/>
    </location>
</feature>
<dbReference type="InterPro" id="IPR016055">
    <property type="entry name" value="A-D-PHexomutase_a/b/a-I/II/III"/>
</dbReference>
<dbReference type="Pfam" id="PF02879">
    <property type="entry name" value="PGM_PMM_II"/>
    <property type="match status" value="1"/>
</dbReference>
<dbReference type="PRINTS" id="PR00509">
    <property type="entry name" value="PGMPMM"/>
</dbReference>
<evidence type="ECO:0000259" key="10">
    <source>
        <dbReference type="Pfam" id="PF02880"/>
    </source>
</evidence>
<dbReference type="InterPro" id="IPR005841">
    <property type="entry name" value="Alpha-D-phosphohexomutase_SF"/>
</dbReference>
<dbReference type="SUPFAM" id="SSF55957">
    <property type="entry name" value="Phosphoglucomutase, C-terminal domain"/>
    <property type="match status" value="1"/>
</dbReference>
<feature type="domain" description="Alpha-D-phosphohexomutase alpha/beta/alpha" evidence="9">
    <location>
        <begin position="156"/>
        <end position="255"/>
    </location>
</feature>
<dbReference type="AlphaFoldDB" id="A0A8A3S8L8"/>
<dbReference type="InterPro" id="IPR005846">
    <property type="entry name" value="A-D-PHexomutase_a/b/a-III"/>
</dbReference>
<comment type="cofactor">
    <cofactor evidence="1">
        <name>Mg(2+)</name>
        <dbReference type="ChEBI" id="CHEBI:18420"/>
    </cofactor>
</comment>
<keyword evidence="5" id="KW-0460">Magnesium</keyword>
<comment type="similarity">
    <text evidence="2">Belongs to the phosphohexose mutase family.</text>
</comment>
<dbReference type="Proteomes" id="UP001042704">
    <property type="component" value="Chromosome"/>
</dbReference>
<proteinExistence type="inferred from homology"/>
<keyword evidence="6 11" id="KW-0413">Isomerase</keyword>
<dbReference type="CDD" id="cd03087">
    <property type="entry name" value="PGM_like1"/>
    <property type="match status" value="1"/>
</dbReference>